<reference key="1">
    <citation type="submission" date="2010-09" db="EMBL/GenBank/DDBJ databases">
        <title>Complete genome sequence of Burkholderia rhizoxinica, the endosymbiont of the phytopathogenic fungus Rhizopus microsporus.</title>
        <authorList>
            <person name="Lackner G."/>
            <person name="Moebius N."/>
            <person name="Partida-Martinez L.P."/>
            <person name="Hertweck C."/>
        </authorList>
    </citation>
    <scope>NUCLEOTIDE SEQUENCE</scope>
    <source>
        <strain>HKI 454</strain>
    </source>
</reference>
<geneLocation type="plasmid" evidence="1 2">
    <name>pBRH02</name>
</geneLocation>
<evidence type="ECO:0000313" key="2">
    <source>
        <dbReference type="Proteomes" id="UP000007437"/>
    </source>
</evidence>
<organism evidence="1 2">
    <name type="scientific">Mycetohabitans rhizoxinica (strain DSM 19002 / CIP 109453 / HKI 454)</name>
    <name type="common">Paraburkholderia rhizoxinica</name>
    <dbReference type="NCBI Taxonomy" id="882378"/>
    <lineage>
        <taxon>Bacteria</taxon>
        <taxon>Pseudomonadati</taxon>
        <taxon>Pseudomonadota</taxon>
        <taxon>Betaproteobacteria</taxon>
        <taxon>Burkholderiales</taxon>
        <taxon>Burkholderiaceae</taxon>
        <taxon>Mycetohabitans</taxon>
    </lineage>
</organism>
<sequence>MLRSVGEAFAVERNAFALPFKVRVCQWHGVLEMDRWPGVWAQLTSHTQSFVDLDADEVTQTSARSLVREGRCADSSASV</sequence>
<evidence type="ECO:0000313" key="1">
    <source>
        <dbReference type="EMBL" id="CBW77346.1"/>
    </source>
</evidence>
<dbReference type="KEGG" id="brh:RBRH_04301"/>
<dbReference type="Proteomes" id="UP000007437">
    <property type="component" value="Plasmid pBRH02"/>
</dbReference>
<dbReference type="HOGENOM" id="CLU_2599336_0_0_4"/>
<accession>E5AW44</accession>
<gene>
    <name evidence="1" type="ordered locus">RBRH_04301</name>
</gene>
<name>E5AW44_MYCRK</name>
<dbReference type="EMBL" id="FR687361">
    <property type="protein sequence ID" value="CBW77346.1"/>
    <property type="molecule type" value="Genomic_DNA"/>
</dbReference>
<reference evidence="1 2" key="2">
    <citation type="journal article" date="2011" name="J. Bacteriol.">
        <title>Complete genome sequence of Burkholderia rhizoxinica, an endosymbiont of Rhizopus microsporus.</title>
        <authorList>
            <person name="Lackner G."/>
            <person name="Moebius N."/>
            <person name="Partida-Martinez L."/>
            <person name="Hertweck C."/>
        </authorList>
    </citation>
    <scope>NUCLEOTIDE SEQUENCE [LARGE SCALE GENOMIC DNA]</scope>
    <source>
        <strain evidence="2">DSM 19002 / CIP 109453 / HKI 454</strain>
        <plasmid evidence="1 2">pBRH02</plasmid>
    </source>
</reference>
<keyword evidence="1" id="KW-0614">Plasmid</keyword>
<protein>
    <submittedName>
        <fullName evidence="1">Uncharacterized protein</fullName>
    </submittedName>
</protein>
<proteinExistence type="predicted"/>
<dbReference type="AlphaFoldDB" id="E5AW44"/>